<dbReference type="AlphaFoldDB" id="A0A0M2PVN3"/>
<reference evidence="2" key="1">
    <citation type="submission" date="2012-04" db="EMBL/GenBank/DDBJ databases">
        <authorList>
            <person name="Borisov I.G."/>
            <person name="Ivanikova N.V."/>
            <person name="Pinevich A.V."/>
        </authorList>
    </citation>
    <scope>NUCLEOTIDE SEQUENCE [LARGE SCALE GENOMIC DNA]</scope>
    <source>
        <strain evidence="2">CALU 1027</strain>
    </source>
</reference>
<gene>
    <name evidence="2" type="ORF">PROH_08190</name>
</gene>
<feature type="domain" description="Glycosyl transferase family 1" evidence="1">
    <location>
        <begin position="197"/>
        <end position="349"/>
    </location>
</feature>
<proteinExistence type="predicted"/>
<dbReference type="RefSeq" id="WP_044076288.1">
    <property type="nucleotide sequence ID" value="NZ_KB235933.1"/>
</dbReference>
<dbReference type="GO" id="GO:0004377">
    <property type="term" value="F:GDP-Man:Man(3)GlcNAc(2)-PP-Dol alpha-1,2-mannosyltransferase activity"/>
    <property type="evidence" value="ECO:0007669"/>
    <property type="project" value="InterPro"/>
</dbReference>
<evidence type="ECO:0000259" key="1">
    <source>
        <dbReference type="Pfam" id="PF00534"/>
    </source>
</evidence>
<dbReference type="InterPro" id="IPR038013">
    <property type="entry name" value="ALG11"/>
</dbReference>
<dbReference type="PANTHER" id="PTHR45919:SF1">
    <property type="entry name" value="GDP-MAN:MAN(3)GLCNAC(2)-PP-DOL ALPHA-1,2-MANNOSYLTRANSFERASE"/>
    <property type="match status" value="1"/>
</dbReference>
<dbReference type="Proteomes" id="UP000034681">
    <property type="component" value="Unassembled WGS sequence"/>
</dbReference>
<dbReference type="STRING" id="317619.GCA_000332315_00386"/>
<name>A0A0M2PVN3_PROHO</name>
<dbReference type="EMBL" id="AJTX02000004">
    <property type="protein sequence ID" value="KKJ00501.1"/>
    <property type="molecule type" value="Genomic_DNA"/>
</dbReference>
<evidence type="ECO:0000313" key="2">
    <source>
        <dbReference type="EMBL" id="KKJ00501.1"/>
    </source>
</evidence>
<dbReference type="eggNOG" id="COG0438">
    <property type="taxonomic scope" value="Bacteria"/>
</dbReference>
<keyword evidence="3" id="KW-1185">Reference proteome</keyword>
<sequence>MPNPDPVNPSRPSLALYYPYFLGGGAEAVCLWMIEALKQRYALTLFTLVSPRWSHLNAMYGTHIEDHEVVVQALVPQKLGSIVHFWVANNPDCRKIAIHWVLRYFKAKTARYAGVISGYNGADLGRPGIQYVHWVKVLEGDRKRYNRISNFSLDRLRQNLSLVNSDVVAQAVAKNYGTASQILYPPVVIPVVNVPWTEKTDSFICSGRLVAAKAPHRVIEMVSQVRQQGQNVHLHLTGGGGGMYAQKYQRFLGQLIRDNPAWITLHENLSYGAYVDLLSTCRYGIHIKQEPFGIVVAEMLKAGIIPFVRSKGGQVEIVGSQPELLFDDETDGVAKILAVLQSPDLQHQLLTRLHDRKVLFSSDRFCQEMTTVVDRYLQTPHPG</sequence>
<dbReference type="GO" id="GO:0006487">
    <property type="term" value="P:protein N-linked glycosylation"/>
    <property type="evidence" value="ECO:0007669"/>
    <property type="project" value="TreeGrafter"/>
</dbReference>
<evidence type="ECO:0000313" key="3">
    <source>
        <dbReference type="Proteomes" id="UP000034681"/>
    </source>
</evidence>
<dbReference type="InterPro" id="IPR001296">
    <property type="entry name" value="Glyco_trans_1"/>
</dbReference>
<keyword evidence="2" id="KW-0808">Transferase</keyword>
<protein>
    <submittedName>
        <fullName evidence="2">Glycosyl transferase family 1</fullName>
    </submittedName>
</protein>
<dbReference type="PANTHER" id="PTHR45919">
    <property type="entry name" value="GDP-MAN:MAN(3)GLCNAC(2)-PP-DOL ALPHA-1,2-MANNOSYLTRANSFERASE"/>
    <property type="match status" value="1"/>
</dbReference>
<accession>A0A0M2PVN3</accession>
<dbReference type="Pfam" id="PF00534">
    <property type="entry name" value="Glycos_transf_1"/>
    <property type="match status" value="1"/>
</dbReference>
<dbReference type="OrthoDB" id="570087at2"/>
<dbReference type="GO" id="GO:0016020">
    <property type="term" value="C:membrane"/>
    <property type="evidence" value="ECO:0007669"/>
    <property type="project" value="TreeGrafter"/>
</dbReference>
<dbReference type="Gene3D" id="3.40.50.2000">
    <property type="entry name" value="Glycogen Phosphorylase B"/>
    <property type="match status" value="1"/>
</dbReference>
<organism evidence="2 3">
    <name type="scientific">Prochlorothrix hollandica PCC 9006 = CALU 1027</name>
    <dbReference type="NCBI Taxonomy" id="317619"/>
    <lineage>
        <taxon>Bacteria</taxon>
        <taxon>Bacillati</taxon>
        <taxon>Cyanobacteriota</taxon>
        <taxon>Cyanophyceae</taxon>
        <taxon>Prochlorotrichales</taxon>
        <taxon>Prochlorotrichaceae</taxon>
        <taxon>Prochlorothrix</taxon>
    </lineage>
</organism>
<dbReference type="SUPFAM" id="SSF53756">
    <property type="entry name" value="UDP-Glycosyltransferase/glycogen phosphorylase"/>
    <property type="match status" value="1"/>
</dbReference>
<comment type="caution">
    <text evidence="2">The sequence shown here is derived from an EMBL/GenBank/DDBJ whole genome shotgun (WGS) entry which is preliminary data.</text>
</comment>